<accession>A0ABT1MS00</accession>
<dbReference type="InterPro" id="IPR004843">
    <property type="entry name" value="Calcineurin-like_PHP"/>
</dbReference>
<dbReference type="PANTHER" id="PTHR42850:SF11">
    <property type="entry name" value="BIS(5'-NUCLEOSYL)-TETRAPHOSPHATASE [SYMMETRICAL]"/>
    <property type="match status" value="1"/>
</dbReference>
<evidence type="ECO:0000259" key="1">
    <source>
        <dbReference type="Pfam" id="PF00149"/>
    </source>
</evidence>
<dbReference type="Pfam" id="PF00149">
    <property type="entry name" value="Metallophos"/>
    <property type="match status" value="1"/>
</dbReference>
<dbReference type="Proteomes" id="UP001203945">
    <property type="component" value="Unassembled WGS sequence"/>
</dbReference>
<dbReference type="RefSeq" id="WP_255330096.1">
    <property type="nucleotide sequence ID" value="NZ_JAKZEU010000004.1"/>
</dbReference>
<name>A0ABT1MS00_9RHOB</name>
<keyword evidence="3" id="KW-1185">Reference proteome</keyword>
<reference evidence="2 3" key="1">
    <citation type="submission" date="2022-03" db="EMBL/GenBank/DDBJ databases">
        <authorList>
            <person name="He Y."/>
        </authorList>
    </citation>
    <scope>NUCLEOTIDE SEQUENCE [LARGE SCALE GENOMIC DNA]</scope>
    <source>
        <strain evidence="2 3">TK19116</strain>
    </source>
</reference>
<dbReference type="InterPro" id="IPR050126">
    <property type="entry name" value="Ap4A_hydrolase"/>
</dbReference>
<dbReference type="Gene3D" id="3.60.21.10">
    <property type="match status" value="1"/>
</dbReference>
<gene>
    <name evidence="2" type="ORF">MLD63_11665</name>
</gene>
<dbReference type="SUPFAM" id="SSF56300">
    <property type="entry name" value="Metallo-dependent phosphatases"/>
    <property type="match status" value="1"/>
</dbReference>
<evidence type="ECO:0000313" key="3">
    <source>
        <dbReference type="Proteomes" id="UP001203945"/>
    </source>
</evidence>
<protein>
    <submittedName>
        <fullName evidence="2">Metallophosphoesterase</fullName>
    </submittedName>
</protein>
<feature type="domain" description="Calcineurin-like phosphoesterase" evidence="1">
    <location>
        <begin position="1"/>
        <end position="206"/>
    </location>
</feature>
<organism evidence="2 3">
    <name type="scientific">Paracoccus albicereus</name>
    <dbReference type="NCBI Taxonomy" id="2922394"/>
    <lineage>
        <taxon>Bacteria</taxon>
        <taxon>Pseudomonadati</taxon>
        <taxon>Pseudomonadota</taxon>
        <taxon>Alphaproteobacteria</taxon>
        <taxon>Rhodobacterales</taxon>
        <taxon>Paracoccaceae</taxon>
        <taxon>Paracoccus</taxon>
    </lineage>
</organism>
<dbReference type="InterPro" id="IPR029052">
    <property type="entry name" value="Metallo-depent_PP-like"/>
</dbReference>
<sequence length="241" mass="26012">MRFYAIGDIHGEIDALHAAHRRVEADGGPDARIVHLGDLVDRGPDPRAVIEHLVAGRAAGRPWTVLLGNHDRQFSTFLEDPDWIDPGLSEPRHWTEHPGLGAAATLRSYGLDPRQPRAALHRAALAAVPPSHRLFLAGLPRWILTPQALFVHAGVRPGVDLQAQAEDDLLWIRRPFLDSRVDHGVLVVHGHTPVEAVEHHGNRLAVDTGAVFGGDLSVVALESDGCVAVLTEAGRVPLSAA</sequence>
<evidence type="ECO:0000313" key="2">
    <source>
        <dbReference type="EMBL" id="MCQ0971080.1"/>
    </source>
</evidence>
<dbReference type="EMBL" id="JAKZEU010000004">
    <property type="protein sequence ID" value="MCQ0971080.1"/>
    <property type="molecule type" value="Genomic_DNA"/>
</dbReference>
<proteinExistence type="predicted"/>
<dbReference type="PANTHER" id="PTHR42850">
    <property type="entry name" value="METALLOPHOSPHOESTERASE"/>
    <property type="match status" value="1"/>
</dbReference>
<comment type="caution">
    <text evidence="2">The sequence shown here is derived from an EMBL/GenBank/DDBJ whole genome shotgun (WGS) entry which is preliminary data.</text>
</comment>